<evidence type="ECO:0008006" key="4">
    <source>
        <dbReference type="Google" id="ProtNLM"/>
    </source>
</evidence>
<evidence type="ECO:0000256" key="1">
    <source>
        <dbReference type="SAM" id="Phobius"/>
    </source>
</evidence>
<dbReference type="InterPro" id="IPR048085">
    <property type="entry name" value="Cyt_ox_CcoM-like"/>
</dbReference>
<organism evidence="2 3">
    <name type="scientific">Zestomonas carbonaria</name>
    <dbReference type="NCBI Taxonomy" id="2762745"/>
    <lineage>
        <taxon>Bacteria</taxon>
        <taxon>Pseudomonadati</taxon>
        <taxon>Pseudomonadota</taxon>
        <taxon>Gammaproteobacteria</taxon>
        <taxon>Pseudomonadales</taxon>
        <taxon>Pseudomonadaceae</taxon>
        <taxon>Zestomonas</taxon>
    </lineage>
</organism>
<sequence length="39" mass="4294">MFVDAAVLAGVGTVLLMFAFFGGIGYFIWSDSHKQRKRG</sequence>
<dbReference type="EMBL" id="CAJFCI010000033">
    <property type="protein sequence ID" value="CAD5107386.1"/>
    <property type="molecule type" value="Genomic_DNA"/>
</dbReference>
<name>A0A7U7EM38_9GAMM</name>
<evidence type="ECO:0000313" key="2">
    <source>
        <dbReference type="EMBL" id="CAD5107386.1"/>
    </source>
</evidence>
<keyword evidence="1" id="KW-0472">Membrane</keyword>
<dbReference type="Proteomes" id="UP000583387">
    <property type="component" value="Unassembled WGS sequence"/>
</dbReference>
<keyword evidence="3" id="KW-1185">Reference proteome</keyword>
<proteinExistence type="predicted"/>
<reference evidence="2 3" key="1">
    <citation type="submission" date="2020-08" db="EMBL/GenBank/DDBJ databases">
        <authorList>
            <person name="Criscuolo A."/>
        </authorList>
    </citation>
    <scope>NUCLEOTIDE SEQUENCE [LARGE SCALE GENOMIC DNA]</scope>
    <source>
        <strain evidence="2">CIP111764</strain>
    </source>
</reference>
<comment type="caution">
    <text evidence="2">The sequence shown here is derived from an EMBL/GenBank/DDBJ whole genome shotgun (WGS) entry which is preliminary data.</text>
</comment>
<dbReference type="NCBIfam" id="NF041600">
    <property type="entry name" value="cyt_ox_CcoM"/>
    <property type="match status" value="1"/>
</dbReference>
<dbReference type="RefSeq" id="WP_328821818.1">
    <property type="nucleotide sequence ID" value="NZ_CAJFCI010000033.1"/>
</dbReference>
<gene>
    <name evidence="2" type="ORF">PSEWESI4_01658</name>
</gene>
<feature type="transmembrane region" description="Helical" evidence="1">
    <location>
        <begin position="6"/>
        <end position="29"/>
    </location>
</feature>
<dbReference type="AlphaFoldDB" id="A0A7U7EM38"/>
<keyword evidence="1" id="KW-0812">Transmembrane</keyword>
<evidence type="ECO:0000313" key="3">
    <source>
        <dbReference type="Proteomes" id="UP000583387"/>
    </source>
</evidence>
<protein>
    <recommendedName>
        <fullName evidence="4">ATP-dependent helicase</fullName>
    </recommendedName>
</protein>
<accession>A0A7U7EM38</accession>
<keyword evidence="1" id="KW-1133">Transmembrane helix</keyword>